<keyword evidence="3" id="KW-1185">Reference proteome</keyword>
<evidence type="ECO:0000259" key="1">
    <source>
        <dbReference type="Pfam" id="PF04003"/>
    </source>
</evidence>
<gene>
    <name evidence="2" type="primary">Wdr3_1</name>
    <name evidence="2" type="ORF">GTO93_0018688</name>
</gene>
<name>A0ABS2YQH1_POLSP</name>
<dbReference type="Proteomes" id="UP001166093">
    <property type="component" value="Unassembled WGS sequence"/>
</dbReference>
<accession>A0ABS2YQH1</accession>
<dbReference type="InterPro" id="IPR007148">
    <property type="entry name" value="SSU_processome_Utp12"/>
</dbReference>
<organism evidence="2 3">
    <name type="scientific">Polyodon spathula</name>
    <name type="common">North American paddlefish</name>
    <name type="synonym">Squalus spathula</name>
    <dbReference type="NCBI Taxonomy" id="7913"/>
    <lineage>
        <taxon>Eukaryota</taxon>
        <taxon>Metazoa</taxon>
        <taxon>Chordata</taxon>
        <taxon>Craniata</taxon>
        <taxon>Vertebrata</taxon>
        <taxon>Euteleostomi</taxon>
        <taxon>Actinopterygii</taxon>
        <taxon>Chondrostei</taxon>
        <taxon>Acipenseriformes</taxon>
        <taxon>Polyodontidae</taxon>
        <taxon>Polyodon</taxon>
    </lineage>
</organism>
<proteinExistence type="predicted"/>
<evidence type="ECO:0000313" key="3">
    <source>
        <dbReference type="Proteomes" id="UP001166093"/>
    </source>
</evidence>
<evidence type="ECO:0000313" key="2">
    <source>
        <dbReference type="EMBL" id="MBN3288723.1"/>
    </source>
</evidence>
<feature type="non-terminal residue" evidence="2">
    <location>
        <position position="1"/>
    </location>
</feature>
<comment type="caution">
    <text evidence="2">The sequence shown here is derived from an EMBL/GenBank/DDBJ whole genome shotgun (WGS) entry which is preliminary data.</text>
</comment>
<dbReference type="Pfam" id="PF04003">
    <property type="entry name" value="Utp12"/>
    <property type="match status" value="1"/>
</dbReference>
<feature type="non-terminal residue" evidence="2">
    <location>
        <position position="124"/>
    </location>
</feature>
<sequence>MGGSFFFQPGGDSQFAGWPAWVKRPGDNPAHTVPNIDSCFVRIHFGQITSNQMLLTVMDSLRTNTISRVKKIRDVLGFNMAGLQFLQREIESKEDVTFFADATDRFEDKKRKRKKRERAILAVA</sequence>
<dbReference type="EMBL" id="JAAWVQ010178228">
    <property type="protein sequence ID" value="MBN3288723.1"/>
    <property type="molecule type" value="Genomic_DNA"/>
</dbReference>
<protein>
    <submittedName>
        <fullName evidence="2">WDR3 protein</fullName>
    </submittedName>
</protein>
<feature type="domain" description="Small-subunit processome Utp12" evidence="1">
    <location>
        <begin position="39"/>
        <end position="88"/>
    </location>
</feature>
<reference evidence="2" key="1">
    <citation type="journal article" date="2021" name="Cell">
        <title>Tracing the genetic footprints of vertebrate landing in non-teleost ray-finned fishes.</title>
        <authorList>
            <person name="Bi X."/>
            <person name="Wang K."/>
            <person name="Yang L."/>
            <person name="Pan H."/>
            <person name="Jiang H."/>
            <person name="Wei Q."/>
            <person name="Fang M."/>
            <person name="Yu H."/>
            <person name="Zhu C."/>
            <person name="Cai Y."/>
            <person name="He Y."/>
            <person name="Gan X."/>
            <person name="Zeng H."/>
            <person name="Yu D."/>
            <person name="Zhu Y."/>
            <person name="Jiang H."/>
            <person name="Qiu Q."/>
            <person name="Yang H."/>
            <person name="Zhang Y.E."/>
            <person name="Wang W."/>
            <person name="Zhu M."/>
            <person name="He S."/>
            <person name="Zhang G."/>
        </authorList>
    </citation>
    <scope>NUCLEOTIDE SEQUENCE</scope>
    <source>
        <strain evidence="2">Pddl_001</strain>
    </source>
</reference>